<keyword evidence="3" id="KW-0732">Signal</keyword>
<dbReference type="PIRSF" id="PIRSF036893">
    <property type="entry name" value="Lipocalin_ApoD"/>
    <property type="match status" value="1"/>
</dbReference>
<feature type="signal peptide" evidence="3">
    <location>
        <begin position="1"/>
        <end position="18"/>
    </location>
</feature>
<accession>A0A8K0GLG2</accession>
<dbReference type="PANTHER" id="PTHR10612">
    <property type="entry name" value="APOLIPOPROTEIN D"/>
    <property type="match status" value="1"/>
</dbReference>
<protein>
    <recommendedName>
        <fullName evidence="4">Lipocalin/cytosolic fatty-acid binding domain-containing protein</fullName>
    </recommendedName>
</protein>
<comment type="caution">
    <text evidence="5">The sequence shown here is derived from an EMBL/GenBank/DDBJ whole genome shotgun (WGS) entry which is preliminary data.</text>
</comment>
<evidence type="ECO:0000256" key="2">
    <source>
        <dbReference type="ARBA" id="ARBA00023157"/>
    </source>
</evidence>
<keyword evidence="2" id="KW-1015">Disulfide bond</keyword>
<dbReference type="InterPro" id="IPR012674">
    <property type="entry name" value="Calycin"/>
</dbReference>
<dbReference type="InterPro" id="IPR000566">
    <property type="entry name" value="Lipocln_cytosolic_FA-bd_dom"/>
</dbReference>
<evidence type="ECO:0000259" key="4">
    <source>
        <dbReference type="Pfam" id="PF08212"/>
    </source>
</evidence>
<dbReference type="InterPro" id="IPR022271">
    <property type="entry name" value="Lipocalin_ApoD"/>
</dbReference>
<dbReference type="AlphaFoldDB" id="A0A8K0GLG2"/>
<dbReference type="EMBL" id="VTPC01001417">
    <property type="protein sequence ID" value="KAF2902023.1"/>
    <property type="molecule type" value="Genomic_DNA"/>
</dbReference>
<dbReference type="Pfam" id="PF08212">
    <property type="entry name" value="Lipocalin_2"/>
    <property type="match status" value="1"/>
</dbReference>
<dbReference type="Proteomes" id="UP000801492">
    <property type="component" value="Unassembled WGS sequence"/>
</dbReference>
<evidence type="ECO:0000313" key="6">
    <source>
        <dbReference type="Proteomes" id="UP000801492"/>
    </source>
</evidence>
<sequence length="214" mass="24481">MKIYSVVLFASFCAFAQSEEGTIGDCPTPNPDGISDFKENDYKGVWFEIQRYENSLITRECGMATYTLNKQEFSISYISRNEADTTNTTDTLTLKRDVATKNNGNYKVYKGDTEEKINHQILFTDYTTYSIVWGCATLSENKNQQRLFIYSRKKTLSNEENDKIKAKLNEFAFDTSKLKSVLQDDKKCGRNTGTSIVLPTLFTIIFVTFLSKQI</sequence>
<dbReference type="GO" id="GO:0031409">
    <property type="term" value="F:pigment binding"/>
    <property type="evidence" value="ECO:0007669"/>
    <property type="project" value="InterPro"/>
</dbReference>
<evidence type="ECO:0000313" key="5">
    <source>
        <dbReference type="EMBL" id="KAF2902023.1"/>
    </source>
</evidence>
<dbReference type="GO" id="GO:0006629">
    <property type="term" value="P:lipid metabolic process"/>
    <property type="evidence" value="ECO:0007669"/>
    <property type="project" value="TreeGrafter"/>
</dbReference>
<name>A0A8K0GLG2_IGNLU</name>
<evidence type="ECO:0000256" key="1">
    <source>
        <dbReference type="ARBA" id="ARBA00006889"/>
    </source>
</evidence>
<dbReference type="PANTHER" id="PTHR10612:SF34">
    <property type="entry name" value="APOLIPOPROTEIN D"/>
    <property type="match status" value="1"/>
</dbReference>
<keyword evidence="6" id="KW-1185">Reference proteome</keyword>
<feature type="domain" description="Lipocalin/cytosolic fatty-acid binding" evidence="4">
    <location>
        <begin position="41"/>
        <end position="182"/>
    </location>
</feature>
<dbReference type="GO" id="GO:0000302">
    <property type="term" value="P:response to reactive oxygen species"/>
    <property type="evidence" value="ECO:0007669"/>
    <property type="project" value="TreeGrafter"/>
</dbReference>
<feature type="chain" id="PRO_5035498732" description="Lipocalin/cytosolic fatty-acid binding domain-containing protein" evidence="3">
    <location>
        <begin position="19"/>
        <end position="214"/>
    </location>
</feature>
<dbReference type="InterPro" id="IPR003057">
    <property type="entry name" value="Invtbrt_color"/>
</dbReference>
<organism evidence="5 6">
    <name type="scientific">Ignelater luminosus</name>
    <name type="common">Cucubano</name>
    <name type="synonym">Pyrophorus luminosus</name>
    <dbReference type="NCBI Taxonomy" id="2038154"/>
    <lineage>
        <taxon>Eukaryota</taxon>
        <taxon>Metazoa</taxon>
        <taxon>Ecdysozoa</taxon>
        <taxon>Arthropoda</taxon>
        <taxon>Hexapoda</taxon>
        <taxon>Insecta</taxon>
        <taxon>Pterygota</taxon>
        <taxon>Neoptera</taxon>
        <taxon>Endopterygota</taxon>
        <taxon>Coleoptera</taxon>
        <taxon>Polyphaga</taxon>
        <taxon>Elateriformia</taxon>
        <taxon>Elateroidea</taxon>
        <taxon>Elateridae</taxon>
        <taxon>Agrypninae</taxon>
        <taxon>Pyrophorini</taxon>
        <taxon>Ignelater</taxon>
    </lineage>
</organism>
<dbReference type="Gene3D" id="2.40.128.20">
    <property type="match status" value="1"/>
</dbReference>
<gene>
    <name evidence="5" type="ORF">ILUMI_04165</name>
</gene>
<reference evidence="5" key="1">
    <citation type="submission" date="2019-08" db="EMBL/GenBank/DDBJ databases">
        <title>The genome of the North American firefly Photinus pyralis.</title>
        <authorList>
            <consortium name="Photinus pyralis genome working group"/>
            <person name="Fallon T.R."/>
            <person name="Sander Lower S.E."/>
            <person name="Weng J.-K."/>
        </authorList>
    </citation>
    <scope>NUCLEOTIDE SEQUENCE</scope>
    <source>
        <strain evidence="5">TRF0915ILg1</strain>
        <tissue evidence="5">Whole body</tissue>
    </source>
</reference>
<dbReference type="GO" id="GO:0005737">
    <property type="term" value="C:cytoplasm"/>
    <property type="evidence" value="ECO:0007669"/>
    <property type="project" value="TreeGrafter"/>
</dbReference>
<comment type="similarity">
    <text evidence="1 3">Belongs to the calycin superfamily. Lipocalin family.</text>
</comment>
<dbReference type="PRINTS" id="PR01273">
    <property type="entry name" value="INVTBRTCOLOR"/>
</dbReference>
<proteinExistence type="inferred from homology"/>
<dbReference type="SUPFAM" id="SSF50814">
    <property type="entry name" value="Lipocalins"/>
    <property type="match status" value="1"/>
</dbReference>
<evidence type="ECO:0000256" key="3">
    <source>
        <dbReference type="PIRNR" id="PIRNR036893"/>
    </source>
</evidence>
<dbReference type="OrthoDB" id="565904at2759"/>